<dbReference type="Gene3D" id="2.70.70.10">
    <property type="entry name" value="Glucose Permease (Domain IIA)"/>
    <property type="match status" value="1"/>
</dbReference>
<dbReference type="Gene3D" id="2.130.10.130">
    <property type="entry name" value="Integrin alpha, N-terminal"/>
    <property type="match status" value="2"/>
</dbReference>
<gene>
    <name evidence="4" type="ORF">Pen02_33700</name>
</gene>
<reference evidence="4 5" key="1">
    <citation type="submission" date="2021-01" db="EMBL/GenBank/DDBJ databases">
        <title>Whole genome shotgun sequence of Plantactinospora endophytica NBRC 110450.</title>
        <authorList>
            <person name="Komaki H."/>
            <person name="Tamura T."/>
        </authorList>
    </citation>
    <scope>NUCLEOTIDE SEQUENCE [LARGE SCALE GENOMIC DNA]</scope>
    <source>
        <strain evidence="4 5">NBRC 110450</strain>
    </source>
</reference>
<accession>A0ABQ4E134</accession>
<dbReference type="PANTHER" id="PTHR46580">
    <property type="entry name" value="SENSOR KINASE-RELATED"/>
    <property type="match status" value="1"/>
</dbReference>
<dbReference type="EMBL" id="BONW01000016">
    <property type="protein sequence ID" value="GIG88434.1"/>
    <property type="molecule type" value="Genomic_DNA"/>
</dbReference>
<evidence type="ECO:0000313" key="5">
    <source>
        <dbReference type="Proteomes" id="UP000646749"/>
    </source>
</evidence>
<evidence type="ECO:0000256" key="2">
    <source>
        <dbReference type="SAM" id="SignalP"/>
    </source>
</evidence>
<name>A0ABQ4E134_9ACTN</name>
<keyword evidence="5" id="KW-1185">Reference proteome</keyword>
<dbReference type="PANTHER" id="PTHR46580:SF4">
    <property type="entry name" value="ATP_GTP-BINDING PROTEIN"/>
    <property type="match status" value="1"/>
</dbReference>
<dbReference type="SUPFAM" id="SSF51261">
    <property type="entry name" value="Duplicated hybrid motif"/>
    <property type="match status" value="1"/>
</dbReference>
<keyword evidence="1 2" id="KW-0732">Signal</keyword>
<dbReference type="CDD" id="cd12797">
    <property type="entry name" value="M23_peptidase"/>
    <property type="match status" value="1"/>
</dbReference>
<dbReference type="InterPro" id="IPR013517">
    <property type="entry name" value="FG-GAP"/>
</dbReference>
<dbReference type="PROSITE" id="PS51318">
    <property type="entry name" value="TAT"/>
    <property type="match status" value="1"/>
</dbReference>
<feature type="signal peptide" evidence="2">
    <location>
        <begin position="1"/>
        <end position="39"/>
    </location>
</feature>
<protein>
    <recommendedName>
        <fullName evidence="3">M23ase beta-sheet core domain-containing protein</fullName>
    </recommendedName>
</protein>
<dbReference type="Proteomes" id="UP000646749">
    <property type="component" value="Unassembled WGS sequence"/>
</dbReference>
<organism evidence="4 5">
    <name type="scientific">Plantactinospora endophytica</name>
    <dbReference type="NCBI Taxonomy" id="673535"/>
    <lineage>
        <taxon>Bacteria</taxon>
        <taxon>Bacillati</taxon>
        <taxon>Actinomycetota</taxon>
        <taxon>Actinomycetes</taxon>
        <taxon>Micromonosporales</taxon>
        <taxon>Micromonosporaceae</taxon>
        <taxon>Plantactinospora</taxon>
    </lineage>
</organism>
<comment type="caution">
    <text evidence="4">The sequence shown here is derived from an EMBL/GenBank/DDBJ whole genome shotgun (WGS) entry which is preliminary data.</text>
</comment>
<feature type="domain" description="M23ase beta-sheet core" evidence="3">
    <location>
        <begin position="77"/>
        <end position="160"/>
    </location>
</feature>
<dbReference type="InterPro" id="IPR011055">
    <property type="entry name" value="Dup_hybrid_motif"/>
</dbReference>
<dbReference type="Pfam" id="PF13517">
    <property type="entry name" value="FG-GAP_3"/>
    <property type="match status" value="2"/>
</dbReference>
<evidence type="ECO:0000256" key="1">
    <source>
        <dbReference type="ARBA" id="ARBA00022729"/>
    </source>
</evidence>
<dbReference type="InterPro" id="IPR028994">
    <property type="entry name" value="Integrin_alpha_N"/>
</dbReference>
<dbReference type="RefSeq" id="WP_203866959.1">
    <property type="nucleotide sequence ID" value="NZ_BONW01000016.1"/>
</dbReference>
<evidence type="ECO:0000313" key="4">
    <source>
        <dbReference type="EMBL" id="GIG88434.1"/>
    </source>
</evidence>
<dbReference type="Pfam" id="PF01551">
    <property type="entry name" value="Peptidase_M23"/>
    <property type="match status" value="1"/>
</dbReference>
<proteinExistence type="predicted"/>
<evidence type="ECO:0000259" key="3">
    <source>
        <dbReference type="Pfam" id="PF01551"/>
    </source>
</evidence>
<dbReference type="InterPro" id="IPR016047">
    <property type="entry name" value="M23ase_b-sheet_dom"/>
</dbReference>
<dbReference type="SUPFAM" id="SSF69318">
    <property type="entry name" value="Integrin alpha N-terminal domain"/>
    <property type="match status" value="1"/>
</dbReference>
<dbReference type="InterPro" id="IPR006311">
    <property type="entry name" value="TAT_signal"/>
</dbReference>
<feature type="chain" id="PRO_5046970679" description="M23ase beta-sheet core domain-containing protein" evidence="2">
    <location>
        <begin position="40"/>
        <end position="450"/>
    </location>
</feature>
<sequence length="450" mass="47700">MNRFRRVFVALTGVAAAVAAGLTGGGAATLAGAAPAAQAAGPRPLFQLPFPCGEQWVLATYPGHDDYDIDMTPVSGAASGRPILAAYGGTVAAAGWSEGGGYRVRIDHGSGWQTLYLHMIENPPVSAGQRVVQGQQIGRVGSTGDSSGPHLHYEQLRDGAKSEAYFNGVASGITDDGTSPARRVTSANCGGSGGSTEDVVQFGDLNGDGLDDLVERRSDKRVVVYWNRNANPNYAYSYNHAALTAISNPIRVGDFNGDNRDDILELRPNNNAVIFWNNGSGTFSWSNNHLALTAVPANEIKVGDLNADGLDDIVQVRDNGDTVVFWNAGNGGFSWSNNRLVLTAMEAARVQVGDVTGDGLDDIVQTRSNGNVVVFVNTNANPNFNWSTNAVVLTGQGNPGEVRMADLDADGRDDLMQIRSNGDVVVFWNSGGNPRYSWSENRLVLTSIPN</sequence>